<sequence>MNNILSEPLQLFAAGYYEAAGSAAAAAAAAARAADPATEQQREFIQVASEQLLLLQKQEPRLLQQQHPQQLHRLLTHNNPAIKALALFLLLTRYCGPTQQQQLQSELEELSSTCAPAAFLAAAAAAERDPAAALRICSNYSTDELRALRVQLLLRIHRDDSAKAELDSEIASTAYETAEQSISRALCQLWSGDCAAAGASLADAEISLVRKGGGISAVMENARAVCAMQRGDFQTAIELLTNLLAVAPWDETALSNAVCCWRHLQKDKTAEELSDAAPAPAGRICCRSSSRLSPVSPCCCSSCSVQEQSKQQLLLQQLQEQQLRQQQLRRLQQRQLECCCCPWGAFLALEIIFSGNVQHTNASLLLLLLLLRSSLLLRLLL</sequence>
<dbReference type="VEuPathDB" id="ToxoDB:ENH_00022260"/>
<dbReference type="SUPFAM" id="SSF48452">
    <property type="entry name" value="TPR-like"/>
    <property type="match status" value="1"/>
</dbReference>
<evidence type="ECO:0000256" key="7">
    <source>
        <dbReference type="ARBA" id="ARBA00022927"/>
    </source>
</evidence>
<dbReference type="PANTHER" id="PTHR10805:SF0">
    <property type="entry name" value="COATOMER SUBUNIT EPSILON"/>
    <property type="match status" value="1"/>
</dbReference>
<dbReference type="GO" id="GO:0005198">
    <property type="term" value="F:structural molecule activity"/>
    <property type="evidence" value="ECO:0007669"/>
    <property type="project" value="InterPro"/>
</dbReference>
<keyword evidence="8" id="KW-0333">Golgi apparatus</keyword>
<dbReference type="EMBL" id="HG723673">
    <property type="protein sequence ID" value="CDJ66565.1"/>
    <property type="molecule type" value="Genomic_DNA"/>
</dbReference>
<protein>
    <submittedName>
        <fullName evidence="11">Coatomer epsilon subunit, putative</fullName>
    </submittedName>
</protein>
<dbReference type="PANTHER" id="PTHR10805">
    <property type="entry name" value="COATOMER SUBUNIT EPSILON"/>
    <property type="match status" value="1"/>
</dbReference>
<evidence type="ECO:0000313" key="12">
    <source>
        <dbReference type="Proteomes" id="UP000030754"/>
    </source>
</evidence>
<name>U6MY20_9EIME</name>
<dbReference type="GeneID" id="25472396"/>
<evidence type="ECO:0000256" key="1">
    <source>
        <dbReference type="ARBA" id="ARBA00004255"/>
    </source>
</evidence>
<dbReference type="GO" id="GO:0030126">
    <property type="term" value="C:COPI vesicle coat"/>
    <property type="evidence" value="ECO:0007669"/>
    <property type="project" value="TreeGrafter"/>
</dbReference>
<keyword evidence="4" id="KW-0813">Transport</keyword>
<keyword evidence="10" id="KW-0968">Cytoplasmic vesicle</keyword>
<proteinExistence type="inferred from homology"/>
<evidence type="ECO:0000256" key="9">
    <source>
        <dbReference type="ARBA" id="ARBA00023136"/>
    </source>
</evidence>
<evidence type="ECO:0000256" key="4">
    <source>
        <dbReference type="ARBA" id="ARBA00022448"/>
    </source>
</evidence>
<dbReference type="GO" id="GO:0006888">
    <property type="term" value="P:endoplasmic reticulum to Golgi vesicle-mediated transport"/>
    <property type="evidence" value="ECO:0007669"/>
    <property type="project" value="TreeGrafter"/>
</dbReference>
<dbReference type="GO" id="GO:0006891">
    <property type="term" value="P:intra-Golgi vesicle-mediated transport"/>
    <property type="evidence" value="ECO:0007669"/>
    <property type="project" value="TreeGrafter"/>
</dbReference>
<keyword evidence="12" id="KW-1185">Reference proteome</keyword>
<keyword evidence="7" id="KW-0653">Protein transport</keyword>
<evidence type="ECO:0000256" key="5">
    <source>
        <dbReference type="ARBA" id="ARBA00022490"/>
    </source>
</evidence>
<dbReference type="InterPro" id="IPR011990">
    <property type="entry name" value="TPR-like_helical_dom_sf"/>
</dbReference>
<evidence type="ECO:0000256" key="8">
    <source>
        <dbReference type="ARBA" id="ARBA00023034"/>
    </source>
</evidence>
<dbReference type="Proteomes" id="UP000030754">
    <property type="component" value="Unassembled WGS sequence"/>
</dbReference>
<evidence type="ECO:0000256" key="10">
    <source>
        <dbReference type="ARBA" id="ARBA00023329"/>
    </source>
</evidence>
<comment type="similarity">
    <text evidence="3">Belongs to the COPE family.</text>
</comment>
<accession>U6MY20</accession>
<dbReference type="Gene3D" id="1.25.40.10">
    <property type="entry name" value="Tetratricopeptide repeat domain"/>
    <property type="match status" value="1"/>
</dbReference>
<keyword evidence="5" id="KW-0963">Cytoplasm</keyword>
<comment type="subcellular location">
    <subcellularLocation>
        <location evidence="2">Cytoplasmic vesicle</location>
        <location evidence="2">COPI-coated vesicle membrane</location>
        <topology evidence="2">Peripheral membrane protein</topology>
        <orientation evidence="2">Cytoplasmic side</orientation>
    </subcellularLocation>
    <subcellularLocation>
        <location evidence="1">Golgi apparatus membrane</location>
        <topology evidence="1">Peripheral membrane protein</topology>
        <orientation evidence="1">Cytoplasmic side</orientation>
    </subcellularLocation>
</comment>
<reference evidence="11" key="2">
    <citation type="submission" date="2013-10" db="EMBL/GenBank/DDBJ databases">
        <authorList>
            <person name="Aslett M."/>
        </authorList>
    </citation>
    <scope>NUCLEOTIDE SEQUENCE [LARGE SCALE GENOMIC DNA]</scope>
    <source>
        <strain evidence="11">Houghton</strain>
    </source>
</reference>
<evidence type="ECO:0000256" key="2">
    <source>
        <dbReference type="ARBA" id="ARBA00004347"/>
    </source>
</evidence>
<evidence type="ECO:0000256" key="3">
    <source>
        <dbReference type="ARBA" id="ARBA00008827"/>
    </source>
</evidence>
<dbReference type="RefSeq" id="XP_013435032.1">
    <property type="nucleotide sequence ID" value="XM_013579578.1"/>
</dbReference>
<keyword evidence="9" id="KW-0472">Membrane</keyword>
<dbReference type="OrthoDB" id="354473at2759"/>
<evidence type="ECO:0000313" key="11">
    <source>
        <dbReference type="EMBL" id="CDJ66565.1"/>
    </source>
</evidence>
<evidence type="ECO:0000256" key="6">
    <source>
        <dbReference type="ARBA" id="ARBA00022892"/>
    </source>
</evidence>
<dbReference type="InterPro" id="IPR006822">
    <property type="entry name" value="Coatomer_esu"/>
</dbReference>
<dbReference type="Pfam" id="PF04733">
    <property type="entry name" value="Coatomer_E"/>
    <property type="match status" value="1"/>
</dbReference>
<dbReference type="AlphaFoldDB" id="U6MY20"/>
<dbReference type="GO" id="GO:0015031">
    <property type="term" value="P:protein transport"/>
    <property type="evidence" value="ECO:0007669"/>
    <property type="project" value="UniProtKB-KW"/>
</dbReference>
<dbReference type="GO" id="GO:0000139">
    <property type="term" value="C:Golgi membrane"/>
    <property type="evidence" value="ECO:0007669"/>
    <property type="project" value="UniProtKB-SubCell"/>
</dbReference>
<organism evidence="11 12">
    <name type="scientific">Eimeria necatrix</name>
    <dbReference type="NCBI Taxonomy" id="51315"/>
    <lineage>
        <taxon>Eukaryota</taxon>
        <taxon>Sar</taxon>
        <taxon>Alveolata</taxon>
        <taxon>Apicomplexa</taxon>
        <taxon>Conoidasida</taxon>
        <taxon>Coccidia</taxon>
        <taxon>Eucoccidiorida</taxon>
        <taxon>Eimeriorina</taxon>
        <taxon>Eimeriidae</taxon>
        <taxon>Eimeria</taxon>
    </lineage>
</organism>
<reference evidence="11" key="1">
    <citation type="submission" date="2013-10" db="EMBL/GenBank/DDBJ databases">
        <title>Genomic analysis of the causative agents of coccidiosis in chickens.</title>
        <authorList>
            <person name="Reid A.J."/>
            <person name="Blake D."/>
            <person name="Billington K."/>
            <person name="Browne H."/>
            <person name="Dunn M."/>
            <person name="Hung S."/>
            <person name="Kawahara F."/>
            <person name="Miranda-Saavedra D."/>
            <person name="Mourier T."/>
            <person name="Nagra H."/>
            <person name="Otto T.D."/>
            <person name="Rawlings N."/>
            <person name="Sanchez A."/>
            <person name="Sanders M."/>
            <person name="Subramaniam C."/>
            <person name="Tay Y."/>
            <person name="Dear P."/>
            <person name="Doerig C."/>
            <person name="Gruber A."/>
            <person name="Parkinson J."/>
            <person name="Shirley M."/>
            <person name="Wan K.L."/>
            <person name="Berriman M."/>
            <person name="Tomley F."/>
            <person name="Pain A."/>
        </authorList>
    </citation>
    <scope>NUCLEOTIDE SEQUENCE [LARGE SCALE GENOMIC DNA]</scope>
    <source>
        <strain evidence="11">Houghton</strain>
    </source>
</reference>
<keyword evidence="6" id="KW-0931">ER-Golgi transport</keyword>
<dbReference type="GO" id="GO:0006890">
    <property type="term" value="P:retrograde vesicle-mediated transport, Golgi to endoplasmic reticulum"/>
    <property type="evidence" value="ECO:0007669"/>
    <property type="project" value="InterPro"/>
</dbReference>
<gene>
    <name evidence="11" type="ORF">ENH_00022260</name>
</gene>